<dbReference type="PANTHER" id="PTHR43214:SF44">
    <property type="entry name" value="TWO-COMPONENT RESPONSE REGULATOR"/>
    <property type="match status" value="1"/>
</dbReference>
<dbReference type="EMBL" id="UOFI01000098">
    <property type="protein sequence ID" value="VAW67392.1"/>
    <property type="molecule type" value="Genomic_DNA"/>
</dbReference>
<reference evidence="3" key="1">
    <citation type="submission" date="2018-06" db="EMBL/GenBank/DDBJ databases">
        <authorList>
            <person name="Zhirakovskaya E."/>
        </authorList>
    </citation>
    <scope>NUCLEOTIDE SEQUENCE</scope>
</reference>
<organism evidence="3">
    <name type="scientific">hydrothermal vent metagenome</name>
    <dbReference type="NCBI Taxonomy" id="652676"/>
    <lineage>
        <taxon>unclassified sequences</taxon>
        <taxon>metagenomes</taxon>
        <taxon>ecological metagenomes</taxon>
    </lineage>
</organism>
<evidence type="ECO:0000259" key="2">
    <source>
        <dbReference type="PROSITE" id="PS50043"/>
    </source>
</evidence>
<keyword evidence="1" id="KW-0238">DNA-binding</keyword>
<dbReference type="Pfam" id="PF00196">
    <property type="entry name" value="GerE"/>
    <property type="match status" value="1"/>
</dbReference>
<dbReference type="InterPro" id="IPR000792">
    <property type="entry name" value="Tscrpt_reg_LuxR_C"/>
</dbReference>
<accession>A0A3B0XW83</accession>
<dbReference type="PROSITE" id="PS50043">
    <property type="entry name" value="HTH_LUXR_2"/>
    <property type="match status" value="1"/>
</dbReference>
<proteinExistence type="predicted"/>
<dbReference type="GO" id="GO:0006355">
    <property type="term" value="P:regulation of DNA-templated transcription"/>
    <property type="evidence" value="ECO:0007669"/>
    <property type="project" value="InterPro"/>
</dbReference>
<dbReference type="InterPro" id="IPR039420">
    <property type="entry name" value="WalR-like"/>
</dbReference>
<dbReference type="GO" id="GO:0003677">
    <property type="term" value="F:DNA binding"/>
    <property type="evidence" value="ECO:0007669"/>
    <property type="project" value="UniProtKB-KW"/>
</dbReference>
<gene>
    <name evidence="3" type="ORF">MNBD_GAMMA09-2730</name>
</gene>
<protein>
    <recommendedName>
        <fullName evidence="2">HTH luxR-type domain-containing protein</fullName>
    </recommendedName>
</protein>
<dbReference type="PROSITE" id="PS00622">
    <property type="entry name" value="HTH_LUXR_1"/>
    <property type="match status" value="1"/>
</dbReference>
<dbReference type="InterPro" id="IPR036388">
    <property type="entry name" value="WH-like_DNA-bd_sf"/>
</dbReference>
<dbReference type="AlphaFoldDB" id="A0A3B0XW83"/>
<dbReference type="PRINTS" id="PR00038">
    <property type="entry name" value="HTHLUXR"/>
</dbReference>
<sequence length="272" mass="31390">MEVHNKMSNKINIFIISSQDIYSCELTDALNQMDSLNCFLSYVDNKEFLNEFKQHNADILLIHQDTIDLWSTVMPFKQLLMQFKNISPEIRIISFDCSSNEEHARELIHNGVHGILPKSASTEETVSAIKQVYNGEYWLERSISNNFIHTAVYMSDLLEEQIMDKTTTLREKLTNRETDVFKLLVHGTSTKEIAGKLNISEQSIKLHLGRLYKKFNVTNRTQLVVCALMYISPVKDMISLFNDSLVLGKQRNNIAKFQNNTQALNMEKYNIA</sequence>
<dbReference type="InterPro" id="IPR011006">
    <property type="entry name" value="CheY-like_superfamily"/>
</dbReference>
<dbReference type="SUPFAM" id="SSF46894">
    <property type="entry name" value="C-terminal effector domain of the bipartite response regulators"/>
    <property type="match status" value="1"/>
</dbReference>
<dbReference type="Gene3D" id="3.40.50.2300">
    <property type="match status" value="1"/>
</dbReference>
<dbReference type="SUPFAM" id="SSF52172">
    <property type="entry name" value="CheY-like"/>
    <property type="match status" value="1"/>
</dbReference>
<dbReference type="InterPro" id="IPR016032">
    <property type="entry name" value="Sig_transdc_resp-reg_C-effctor"/>
</dbReference>
<dbReference type="Gene3D" id="1.10.10.10">
    <property type="entry name" value="Winged helix-like DNA-binding domain superfamily/Winged helix DNA-binding domain"/>
    <property type="match status" value="1"/>
</dbReference>
<feature type="domain" description="HTH luxR-type" evidence="2">
    <location>
        <begin position="166"/>
        <end position="231"/>
    </location>
</feature>
<dbReference type="CDD" id="cd06170">
    <property type="entry name" value="LuxR_C_like"/>
    <property type="match status" value="1"/>
</dbReference>
<name>A0A3B0XW83_9ZZZZ</name>
<dbReference type="SMART" id="SM00421">
    <property type="entry name" value="HTH_LUXR"/>
    <property type="match status" value="1"/>
</dbReference>
<dbReference type="PANTHER" id="PTHR43214">
    <property type="entry name" value="TWO-COMPONENT RESPONSE REGULATOR"/>
    <property type="match status" value="1"/>
</dbReference>
<evidence type="ECO:0000313" key="3">
    <source>
        <dbReference type="EMBL" id="VAW67392.1"/>
    </source>
</evidence>
<evidence type="ECO:0000256" key="1">
    <source>
        <dbReference type="ARBA" id="ARBA00023125"/>
    </source>
</evidence>